<evidence type="ECO:0000313" key="2">
    <source>
        <dbReference type="EMBL" id="ASS73869.1"/>
    </source>
</evidence>
<dbReference type="InterPro" id="IPR018392">
    <property type="entry name" value="LysM"/>
</dbReference>
<dbReference type="SUPFAM" id="SSF54106">
    <property type="entry name" value="LysM domain"/>
    <property type="match status" value="2"/>
</dbReference>
<organism evidence="2 3">
    <name type="scientific">Tumebacillus algifaecis</name>
    <dbReference type="NCBI Taxonomy" id="1214604"/>
    <lineage>
        <taxon>Bacteria</taxon>
        <taxon>Bacillati</taxon>
        <taxon>Bacillota</taxon>
        <taxon>Bacilli</taxon>
        <taxon>Bacillales</taxon>
        <taxon>Alicyclobacillaceae</taxon>
        <taxon>Tumebacillus</taxon>
    </lineage>
</organism>
<dbReference type="Gene3D" id="3.10.350.10">
    <property type="entry name" value="LysM domain"/>
    <property type="match status" value="2"/>
</dbReference>
<keyword evidence="3" id="KW-1185">Reference proteome</keyword>
<accession>A0A223CWY4</accession>
<dbReference type="InterPro" id="IPR012854">
    <property type="entry name" value="Cu_amine_oxidase-like_N"/>
</dbReference>
<dbReference type="PROSITE" id="PS51782">
    <property type="entry name" value="LYSM"/>
    <property type="match status" value="2"/>
</dbReference>
<gene>
    <name evidence="2" type="ORF">CIG75_02025</name>
</gene>
<dbReference type="SUPFAM" id="SSF55383">
    <property type="entry name" value="Copper amine oxidase, domain N"/>
    <property type="match status" value="1"/>
</dbReference>
<dbReference type="PANTHER" id="PTHR33734">
    <property type="entry name" value="LYSM DOMAIN-CONTAINING GPI-ANCHORED PROTEIN 2"/>
    <property type="match status" value="1"/>
</dbReference>
<dbReference type="Proteomes" id="UP000214688">
    <property type="component" value="Chromosome"/>
</dbReference>
<feature type="domain" description="LysM" evidence="1">
    <location>
        <begin position="260"/>
        <end position="303"/>
    </location>
</feature>
<dbReference type="InterPro" id="IPR036582">
    <property type="entry name" value="Mao_N_sf"/>
</dbReference>
<dbReference type="InterPro" id="IPR036779">
    <property type="entry name" value="LysM_dom_sf"/>
</dbReference>
<dbReference type="Pfam" id="PF07833">
    <property type="entry name" value="Cu_amine_oxidN1"/>
    <property type="match status" value="1"/>
</dbReference>
<name>A0A223CWY4_9BACL</name>
<dbReference type="PANTHER" id="PTHR33734:SF22">
    <property type="entry name" value="MEMBRANE-BOUND LYTIC MUREIN TRANSGLYCOSYLASE D"/>
    <property type="match status" value="1"/>
</dbReference>
<evidence type="ECO:0000313" key="3">
    <source>
        <dbReference type="Proteomes" id="UP000214688"/>
    </source>
</evidence>
<feature type="domain" description="LysM" evidence="1">
    <location>
        <begin position="212"/>
        <end position="255"/>
    </location>
</feature>
<dbReference type="KEGG" id="tab:CIG75_02025"/>
<dbReference type="SMART" id="SM00257">
    <property type="entry name" value="LysM"/>
    <property type="match status" value="2"/>
</dbReference>
<dbReference type="EMBL" id="CP022657">
    <property type="protein sequence ID" value="ASS73869.1"/>
    <property type="molecule type" value="Genomic_DNA"/>
</dbReference>
<reference evidence="2 3" key="1">
    <citation type="journal article" date="2015" name="Int. J. Syst. Evol. Microbiol.">
        <title>Tumebacillus algifaecis sp. nov., isolated from decomposing algal scum.</title>
        <authorList>
            <person name="Wu Y.F."/>
            <person name="Zhang B."/>
            <person name="Xing P."/>
            <person name="Wu Q.L."/>
            <person name="Liu S.J."/>
        </authorList>
    </citation>
    <scope>NUCLEOTIDE SEQUENCE [LARGE SCALE GENOMIC DNA]</scope>
    <source>
        <strain evidence="2 3">THMBR28</strain>
    </source>
</reference>
<evidence type="ECO:0000259" key="1">
    <source>
        <dbReference type="PROSITE" id="PS51782"/>
    </source>
</evidence>
<dbReference type="CDD" id="cd00118">
    <property type="entry name" value="LysM"/>
    <property type="match status" value="2"/>
</dbReference>
<dbReference type="RefSeq" id="WP_094235129.1">
    <property type="nucleotide sequence ID" value="NZ_CP022657.1"/>
</dbReference>
<proteinExistence type="predicted"/>
<dbReference type="Gene3D" id="3.30.457.10">
    <property type="entry name" value="Copper amine oxidase-like, N-terminal domain"/>
    <property type="match status" value="1"/>
</dbReference>
<protein>
    <recommendedName>
        <fullName evidence="1">LysM domain-containing protein</fullName>
    </recommendedName>
</protein>
<dbReference type="Pfam" id="PF01476">
    <property type="entry name" value="LysM"/>
    <property type="match status" value="2"/>
</dbReference>
<sequence>MQSPFLKERWVQTPYGSELHLYLRSYDFMEEMGTELGPQETRQERLSTTISQFVQQQYPDAQARLVKIFLGTMMVTSIAMPTVGDSSMKSAYAATAIALIVNDKVLAGGQPYLHRDRVMVPLRIIAESLGAKVTWDAAAQRATITQGINRIVLTSNSSTAVINGRTVAIDAPAVIVSETLFVPVRFVAESLRAQVAWDPFRPAVVISNQPSRVHTVVSGDTLWKLSEAYRTTATAILQRNGMSDPTLYPGEQLLIPIRATTVVVQAGDTLWKLAQAHGVTVEAIRMENRLTSDALVVGQELTIPQAGIELPPLPSFQARNAYPILKYWETRL</sequence>
<dbReference type="AlphaFoldDB" id="A0A223CWY4"/>